<dbReference type="InterPro" id="IPR007700">
    <property type="entry name" value="DUF668"/>
</dbReference>
<comment type="caution">
    <text evidence="4">The sequence shown here is derived from an EMBL/GenBank/DDBJ whole genome shotgun (WGS) entry which is preliminary data.</text>
</comment>
<accession>A0A833QGF2</accession>
<protein>
    <recommendedName>
        <fullName evidence="6">Avr9/Cf-9 rapidly elicited protein 137</fullName>
    </recommendedName>
</protein>
<reference evidence="4" key="1">
    <citation type="submission" date="2020-01" db="EMBL/GenBank/DDBJ databases">
        <title>Genome sequence of Kobresia littledalei, the first chromosome-level genome in the family Cyperaceae.</title>
        <authorList>
            <person name="Qu G."/>
        </authorList>
    </citation>
    <scope>NUCLEOTIDE SEQUENCE</scope>
    <source>
        <strain evidence="4">C.B.Clarke</strain>
        <tissue evidence="4">Leaf</tissue>
    </source>
</reference>
<proteinExistence type="predicted"/>
<dbReference type="OrthoDB" id="673374at2759"/>
<feature type="region of interest" description="Disordered" evidence="1">
    <location>
        <begin position="1"/>
        <end position="25"/>
    </location>
</feature>
<name>A0A833QGF2_9POAL</name>
<dbReference type="Pfam" id="PF05003">
    <property type="entry name" value="DUF668"/>
    <property type="match status" value="1"/>
</dbReference>
<evidence type="ECO:0000256" key="1">
    <source>
        <dbReference type="SAM" id="MobiDB-lite"/>
    </source>
</evidence>
<organism evidence="4 5">
    <name type="scientific">Carex littledalei</name>
    <dbReference type="NCBI Taxonomy" id="544730"/>
    <lineage>
        <taxon>Eukaryota</taxon>
        <taxon>Viridiplantae</taxon>
        <taxon>Streptophyta</taxon>
        <taxon>Embryophyta</taxon>
        <taxon>Tracheophyta</taxon>
        <taxon>Spermatophyta</taxon>
        <taxon>Magnoliopsida</taxon>
        <taxon>Liliopsida</taxon>
        <taxon>Poales</taxon>
        <taxon>Cyperaceae</taxon>
        <taxon>Cyperoideae</taxon>
        <taxon>Cariceae</taxon>
        <taxon>Carex</taxon>
        <taxon>Carex subgen. Euthyceras</taxon>
    </lineage>
</organism>
<evidence type="ECO:0000259" key="3">
    <source>
        <dbReference type="Pfam" id="PF11961"/>
    </source>
</evidence>
<feature type="domain" description="DUF3475" evidence="3">
    <location>
        <begin position="35"/>
        <end position="91"/>
    </location>
</feature>
<dbReference type="Proteomes" id="UP000623129">
    <property type="component" value="Unassembled WGS sequence"/>
</dbReference>
<evidence type="ECO:0000313" key="4">
    <source>
        <dbReference type="EMBL" id="KAF3321991.1"/>
    </source>
</evidence>
<dbReference type="PANTHER" id="PTHR31371">
    <property type="entry name" value="BNAC09G50660D PROTEIN"/>
    <property type="match status" value="1"/>
</dbReference>
<evidence type="ECO:0008006" key="6">
    <source>
        <dbReference type="Google" id="ProtNLM"/>
    </source>
</evidence>
<dbReference type="EMBL" id="SWLB01000026">
    <property type="protein sequence ID" value="KAF3321991.1"/>
    <property type="molecule type" value="Genomic_DNA"/>
</dbReference>
<gene>
    <name evidence="4" type="ORF">FCM35_KLT14207</name>
</gene>
<sequence>MVVFPKSWHGHASSPASHKPGAINRDLQPRDKLGILSFEAAATMSRLVSLHQSLSEAQISKLRSDTMRSQGVSYLNSKDQAFLIRLACAELMEELERAADTISRFSLRCNGPTTSLSRGFTRVYANLKSGSADLGKLEHPKVKKMEKLIAITAKLSAEMEALEELEASERKMEKWWGRLSGPIPKQPQMPVAHDEYRLELKSQRQIVRRLKEESLWNESFDKAVTLMAKSACAIFIRICTVFGPYVSGLPPVFHSMDRGRPLSRFRAKFSSGPIMEQRDIPMNIPTSSSCPIFGSTDLKSEMNWKKILEAAPDTVGAAGLSLRYANVILTAERLLRMEAEGREDEMAAHREEMYEMLPVALRSIVRSKLRDWWRDPGPLDQSLAEGWKEAADRIFAWLGPVARDTERWHNERTMDRKSRYETGPRALRLHTLHVSNKAKVEAAIAEVLVGLSCLCWYEERRQGSFRVF</sequence>
<dbReference type="PANTHER" id="PTHR31371:SF13">
    <property type="entry name" value="OS05G0457600 PROTEIN"/>
    <property type="match status" value="1"/>
</dbReference>
<dbReference type="Pfam" id="PF11961">
    <property type="entry name" value="DUF3475"/>
    <property type="match status" value="1"/>
</dbReference>
<dbReference type="GO" id="GO:0045927">
    <property type="term" value="P:positive regulation of growth"/>
    <property type="evidence" value="ECO:0007669"/>
    <property type="project" value="InterPro"/>
</dbReference>
<dbReference type="AlphaFoldDB" id="A0A833QGF2"/>
<evidence type="ECO:0000259" key="2">
    <source>
        <dbReference type="Pfam" id="PF05003"/>
    </source>
</evidence>
<dbReference type="InterPro" id="IPR021864">
    <property type="entry name" value="DUF3475"/>
</dbReference>
<feature type="domain" description="DUF668" evidence="2">
    <location>
        <begin position="314"/>
        <end position="407"/>
    </location>
</feature>
<keyword evidence="5" id="KW-1185">Reference proteome</keyword>
<evidence type="ECO:0000313" key="5">
    <source>
        <dbReference type="Proteomes" id="UP000623129"/>
    </source>
</evidence>